<dbReference type="InterPro" id="IPR001680">
    <property type="entry name" value="WD40_rpt"/>
</dbReference>
<dbReference type="PRINTS" id="PR00320">
    <property type="entry name" value="GPROTEINBRPT"/>
</dbReference>
<protein>
    <submittedName>
        <fullName evidence="7">Uncharacterized protein</fullName>
    </submittedName>
</protein>
<reference evidence="7" key="1">
    <citation type="submission" date="2022-11" db="UniProtKB">
        <authorList>
            <consortium name="WormBaseParasite"/>
        </authorList>
    </citation>
    <scope>IDENTIFICATION</scope>
</reference>
<dbReference type="InterPro" id="IPR019775">
    <property type="entry name" value="WD40_repeat_CS"/>
</dbReference>
<keyword evidence="3" id="KW-0677">Repeat</keyword>
<accession>A0A915L4F1</accession>
<dbReference type="PROSITE" id="PS00678">
    <property type="entry name" value="WD_REPEATS_1"/>
    <property type="match status" value="3"/>
</dbReference>
<dbReference type="PROSITE" id="PS50082">
    <property type="entry name" value="WD_REPEATS_2"/>
    <property type="match status" value="5"/>
</dbReference>
<dbReference type="InterPro" id="IPR036322">
    <property type="entry name" value="WD40_repeat_dom_sf"/>
</dbReference>
<dbReference type="InterPro" id="IPR052234">
    <property type="entry name" value="U5_snRNP_Component"/>
</dbReference>
<dbReference type="CDD" id="cd00200">
    <property type="entry name" value="WD40"/>
    <property type="match status" value="1"/>
</dbReference>
<dbReference type="Proteomes" id="UP000887565">
    <property type="component" value="Unplaced"/>
</dbReference>
<keyword evidence="6" id="KW-1185">Reference proteome</keyword>
<evidence type="ECO:0000313" key="6">
    <source>
        <dbReference type="Proteomes" id="UP000887565"/>
    </source>
</evidence>
<dbReference type="AlphaFoldDB" id="A0A915L4F1"/>
<dbReference type="Pfam" id="PF00400">
    <property type="entry name" value="WD40"/>
    <property type="match status" value="5"/>
</dbReference>
<keyword evidence="4" id="KW-0508">mRNA splicing</keyword>
<evidence type="ECO:0000256" key="5">
    <source>
        <dbReference type="PROSITE-ProRule" id="PRU00221"/>
    </source>
</evidence>
<dbReference type="SMART" id="SM00320">
    <property type="entry name" value="WD40"/>
    <property type="match status" value="6"/>
</dbReference>
<dbReference type="Gene3D" id="2.130.10.10">
    <property type="entry name" value="YVTN repeat-like/Quinoprotein amine dehydrogenase"/>
    <property type="match status" value="1"/>
</dbReference>
<keyword evidence="1 5" id="KW-0853">WD repeat</keyword>
<evidence type="ECO:0000313" key="7">
    <source>
        <dbReference type="WBParaSite" id="nRc.2.0.1.t44655-RA"/>
    </source>
</evidence>
<sequence>MTGVLLALDRPQILEKCLNAFANEMRFYRPRNEKFSALGAEQVTLASLLIFTPKLREFSFKSLELMRSEWNTMKYRSFRVVVFFARVCFTIVYPQSHLHVVQRINFSNILSALFTCSTDKQVRIWDMETGICVRRFRGHSSFVNSCHPVRRGPQMVCSASDDGTVRVWDQRQRDACKSFQCTYQVTSVSFNDTGEQIFSAGIDNDIKVWDMRKGNPIYTMFGHSDTVTGIRLSPDGSFLLSNAMDCSLRLWDVRPFAPEHRCLRLFQGAQHNFEKNLLRCSWSPDGNRISAGSSDRFVYVWDVTSCRILYKLPGHQGSVNETNFHPTEPIRKRFLFRISYPTDRAFHFLVLSVGSDKKIFLGELA</sequence>
<feature type="repeat" description="WD" evidence="5">
    <location>
        <begin position="136"/>
        <end position="178"/>
    </location>
</feature>
<dbReference type="InterPro" id="IPR020472">
    <property type="entry name" value="WD40_PAC1"/>
</dbReference>
<dbReference type="WBParaSite" id="nRc.2.0.1.t44655-RA">
    <property type="protein sequence ID" value="nRc.2.0.1.t44655-RA"/>
    <property type="gene ID" value="nRc.2.0.1.g44655"/>
</dbReference>
<feature type="repeat" description="WD" evidence="5">
    <location>
        <begin position="185"/>
        <end position="219"/>
    </location>
</feature>
<dbReference type="GO" id="GO:0071013">
    <property type="term" value="C:catalytic step 2 spliceosome"/>
    <property type="evidence" value="ECO:0007669"/>
    <property type="project" value="TreeGrafter"/>
</dbReference>
<dbReference type="PANTHER" id="PTHR44006">
    <property type="entry name" value="U5 SMALL NUCLEAR RIBONUCLEOPROTEIN 40 KDA PROTEIN"/>
    <property type="match status" value="1"/>
</dbReference>
<dbReference type="SUPFAM" id="SSF50978">
    <property type="entry name" value="WD40 repeat-like"/>
    <property type="match status" value="1"/>
</dbReference>
<feature type="repeat" description="WD" evidence="5">
    <location>
        <begin position="94"/>
        <end position="135"/>
    </location>
</feature>
<evidence type="ECO:0000256" key="4">
    <source>
        <dbReference type="ARBA" id="ARBA00023187"/>
    </source>
</evidence>
<dbReference type="GO" id="GO:0003723">
    <property type="term" value="F:RNA binding"/>
    <property type="evidence" value="ECO:0007669"/>
    <property type="project" value="TreeGrafter"/>
</dbReference>
<evidence type="ECO:0000256" key="3">
    <source>
        <dbReference type="ARBA" id="ARBA00022737"/>
    </source>
</evidence>
<organism evidence="6 7">
    <name type="scientific">Romanomermis culicivorax</name>
    <name type="common">Nematode worm</name>
    <dbReference type="NCBI Taxonomy" id="13658"/>
    <lineage>
        <taxon>Eukaryota</taxon>
        <taxon>Metazoa</taxon>
        <taxon>Ecdysozoa</taxon>
        <taxon>Nematoda</taxon>
        <taxon>Enoplea</taxon>
        <taxon>Dorylaimia</taxon>
        <taxon>Mermithida</taxon>
        <taxon>Mermithoidea</taxon>
        <taxon>Mermithidae</taxon>
        <taxon>Romanomermis</taxon>
    </lineage>
</organism>
<dbReference type="PANTHER" id="PTHR44006:SF1">
    <property type="entry name" value="U5 SMALL NUCLEAR RIBONUCLEOPROTEIN 40 KDA PROTEIN"/>
    <property type="match status" value="1"/>
</dbReference>
<proteinExistence type="predicted"/>
<dbReference type="InterPro" id="IPR015943">
    <property type="entry name" value="WD40/YVTN_repeat-like_dom_sf"/>
</dbReference>
<dbReference type="PROSITE" id="PS50294">
    <property type="entry name" value="WD_REPEATS_REGION"/>
    <property type="match status" value="3"/>
</dbReference>
<evidence type="ECO:0000256" key="2">
    <source>
        <dbReference type="ARBA" id="ARBA00022664"/>
    </source>
</evidence>
<dbReference type="GO" id="GO:0006397">
    <property type="term" value="P:mRNA processing"/>
    <property type="evidence" value="ECO:0007669"/>
    <property type="project" value="UniProtKB-KW"/>
</dbReference>
<evidence type="ECO:0000256" key="1">
    <source>
        <dbReference type="ARBA" id="ARBA00022574"/>
    </source>
</evidence>
<name>A0A915L4F1_ROMCU</name>
<feature type="repeat" description="WD" evidence="5">
    <location>
        <begin position="281"/>
        <end position="311"/>
    </location>
</feature>
<feature type="repeat" description="WD" evidence="5">
    <location>
        <begin position="220"/>
        <end position="254"/>
    </location>
</feature>
<dbReference type="GO" id="GO:0008380">
    <property type="term" value="P:RNA splicing"/>
    <property type="evidence" value="ECO:0007669"/>
    <property type="project" value="UniProtKB-KW"/>
</dbReference>
<keyword evidence="2" id="KW-0507">mRNA processing</keyword>